<comment type="caution">
    <text evidence="1">The sequence shown here is derived from an EMBL/GenBank/DDBJ whole genome shotgun (WGS) entry which is preliminary data.</text>
</comment>
<dbReference type="AlphaFoldDB" id="A0A074S2U8"/>
<keyword evidence="2" id="KW-1185">Reference proteome</keyword>
<dbReference type="Proteomes" id="UP000027456">
    <property type="component" value="Unassembled WGS sequence"/>
</dbReference>
<keyword evidence="1" id="KW-0489">Methyltransferase</keyword>
<name>A0A074S2U8_9AGAM</name>
<dbReference type="EMBL" id="AZST01000055">
    <property type="protein sequence ID" value="KEP53584.1"/>
    <property type="molecule type" value="Genomic_DNA"/>
</dbReference>
<dbReference type="CDD" id="cd02440">
    <property type="entry name" value="AdoMet_MTases"/>
    <property type="match status" value="1"/>
</dbReference>
<dbReference type="GO" id="GO:0032259">
    <property type="term" value="P:methylation"/>
    <property type="evidence" value="ECO:0007669"/>
    <property type="project" value="UniProtKB-KW"/>
</dbReference>
<keyword evidence="1" id="KW-0808">Transferase</keyword>
<accession>A0A074S2U8</accession>
<dbReference type="PANTHER" id="PTHR14614:SF162">
    <property type="entry name" value="EXPRESSED PROTEIN"/>
    <property type="match status" value="1"/>
</dbReference>
<dbReference type="Gene3D" id="3.40.50.150">
    <property type="entry name" value="Vaccinia Virus protein VP39"/>
    <property type="match status" value="1"/>
</dbReference>
<dbReference type="HOGENOM" id="CLU_089365_0_0_1"/>
<dbReference type="OrthoDB" id="194386at2759"/>
<dbReference type="SUPFAM" id="SSF53335">
    <property type="entry name" value="S-adenosyl-L-methionine-dependent methyltransferases"/>
    <property type="match status" value="1"/>
</dbReference>
<dbReference type="GO" id="GO:0008757">
    <property type="term" value="F:S-adenosylmethionine-dependent methyltransferase activity"/>
    <property type="evidence" value="ECO:0007669"/>
    <property type="project" value="UniProtKB-ARBA"/>
</dbReference>
<dbReference type="InterPro" id="IPR029063">
    <property type="entry name" value="SAM-dependent_MTases_sf"/>
</dbReference>
<dbReference type="GO" id="GO:0005634">
    <property type="term" value="C:nucleus"/>
    <property type="evidence" value="ECO:0007669"/>
    <property type="project" value="TreeGrafter"/>
</dbReference>
<reference evidence="1 2" key="1">
    <citation type="submission" date="2013-12" db="EMBL/GenBank/DDBJ databases">
        <authorList>
            <person name="Cubeta M."/>
            <person name="Pakala S."/>
            <person name="Fedorova N."/>
            <person name="Thomas E."/>
            <person name="Dean R."/>
            <person name="Jabaji S."/>
            <person name="Neate S."/>
            <person name="Toda T."/>
            <person name="Tavantzis S."/>
            <person name="Vilgalys R."/>
            <person name="Bharathan N."/>
            <person name="Pakala S."/>
            <person name="Losada L.S."/>
            <person name="Zafar N."/>
            <person name="Nierman W."/>
        </authorList>
    </citation>
    <scope>NUCLEOTIDE SEQUENCE [LARGE SCALE GENOMIC DNA]</scope>
    <source>
        <strain evidence="1 2">123E</strain>
    </source>
</reference>
<dbReference type="GO" id="GO:0005737">
    <property type="term" value="C:cytoplasm"/>
    <property type="evidence" value="ECO:0007669"/>
    <property type="project" value="TreeGrafter"/>
</dbReference>
<proteinExistence type="predicted"/>
<organism evidence="1 2">
    <name type="scientific">Rhizoctonia solani 123E</name>
    <dbReference type="NCBI Taxonomy" id="1423351"/>
    <lineage>
        <taxon>Eukaryota</taxon>
        <taxon>Fungi</taxon>
        <taxon>Dikarya</taxon>
        <taxon>Basidiomycota</taxon>
        <taxon>Agaricomycotina</taxon>
        <taxon>Agaricomycetes</taxon>
        <taxon>Cantharellales</taxon>
        <taxon>Ceratobasidiaceae</taxon>
        <taxon>Rhizoctonia</taxon>
    </lineage>
</organism>
<gene>
    <name evidence="1" type="ORF">V565_028840</name>
</gene>
<dbReference type="InterPro" id="IPR019410">
    <property type="entry name" value="Methyltransf_16"/>
</dbReference>
<sequence length="254" mass="27642">MRPAQNTKHLPLLHISFREHVFVLAQADDGASNGTALWLSGQVLAAYIASLPPLSGVARVIELGSGIGFTALVLASLGYHVTATDAHPSVLALLAQNIHRNVQNLPGSVQVRELDWCVPPEQWNWSDPTSITSPRAYNDPVAPAPFDLIVTADTLYTPHLTPHLLRTLDHIQALTPVTGSSSPSTSRTKRPTTLIALERRDPLVIDSALALVPGSLVRIPHKKLSKALQGLGWNWDASDWQGVEVWKVKWPNSK</sequence>
<protein>
    <submittedName>
        <fullName evidence="1">Methyltransferase domain protein</fullName>
    </submittedName>
</protein>
<dbReference type="STRING" id="1423351.A0A074S2U8"/>
<dbReference type="Pfam" id="PF10294">
    <property type="entry name" value="Methyltransf_16"/>
    <property type="match status" value="1"/>
</dbReference>
<evidence type="ECO:0000313" key="1">
    <source>
        <dbReference type="EMBL" id="KEP53584.1"/>
    </source>
</evidence>
<evidence type="ECO:0000313" key="2">
    <source>
        <dbReference type="Proteomes" id="UP000027456"/>
    </source>
</evidence>
<dbReference type="PANTHER" id="PTHR14614">
    <property type="entry name" value="HEPATOCELLULAR CARCINOMA-ASSOCIATED ANTIGEN"/>
    <property type="match status" value="1"/>
</dbReference>